<dbReference type="FunFam" id="3.50.50.60:FF:000331">
    <property type="entry name" value="FAD/NAD(P)-binding domain-containing protein"/>
    <property type="match status" value="1"/>
</dbReference>
<dbReference type="GO" id="GO:0004497">
    <property type="term" value="F:monooxygenase activity"/>
    <property type="evidence" value="ECO:0007669"/>
    <property type="project" value="UniProtKB-KW"/>
</dbReference>
<evidence type="ECO:0000256" key="1">
    <source>
        <dbReference type="ARBA" id="ARBA00007992"/>
    </source>
</evidence>
<dbReference type="Pfam" id="PF01494">
    <property type="entry name" value="FAD_binding_3"/>
    <property type="match status" value="1"/>
</dbReference>
<dbReference type="SUPFAM" id="SSF54373">
    <property type="entry name" value="FAD-linked reductases, C-terminal domain"/>
    <property type="match status" value="1"/>
</dbReference>
<evidence type="ECO:0000259" key="6">
    <source>
        <dbReference type="Pfam" id="PF01494"/>
    </source>
</evidence>
<reference evidence="7 8" key="1">
    <citation type="submission" date="2015-04" db="EMBL/GenBank/DDBJ databases">
        <authorList>
            <person name="Heijne W.H."/>
            <person name="Fedorova N.D."/>
            <person name="Nierman W.C."/>
            <person name="Vollebregt A.W."/>
            <person name="Zhao Z."/>
            <person name="Wu L."/>
            <person name="Kumar M."/>
            <person name="Stam H."/>
            <person name="van den Berg M.A."/>
            <person name="Pel H.J."/>
        </authorList>
    </citation>
    <scope>NUCLEOTIDE SEQUENCE [LARGE SCALE GENOMIC DNA]</scope>
    <source>
        <strain evidence="7 8">CBS 393.64</strain>
    </source>
</reference>
<dbReference type="PRINTS" id="PR00420">
    <property type="entry name" value="RNGMNOXGNASE"/>
</dbReference>
<comment type="similarity">
    <text evidence="1">Belongs to the paxM FAD-dependent monooxygenase family.</text>
</comment>
<dbReference type="InterPro" id="IPR050493">
    <property type="entry name" value="FAD-dep_Monooxygenase_BioMet"/>
</dbReference>
<dbReference type="GO" id="GO:0071949">
    <property type="term" value="F:FAD binding"/>
    <property type="evidence" value="ECO:0007669"/>
    <property type="project" value="InterPro"/>
</dbReference>
<comment type="caution">
    <text evidence="7">The sequence shown here is derived from an EMBL/GenBank/DDBJ whole genome shotgun (WGS) entry which is preliminary data.</text>
</comment>
<dbReference type="EMBL" id="LASV01000245">
    <property type="protein sequence ID" value="KKA20595.1"/>
    <property type="molecule type" value="Genomic_DNA"/>
</dbReference>
<accession>A0A0F4YR63</accession>
<sequence>MAVLNGSAASPSTAAPKPTGVKVVIVGAEKEGPLEKHSLILSLYLGFGGLTAAIECHRQGHEVEIYESFPGMHTLSLQLKPLGDIISFGPNAGRIFYRWSNGAVAARMRPLSIDLRNYGFRIHKWDTGEIITIQKTPEMDPEAPVFNGHRGELHSVVFHYAREELGIPIHLGQRVTRYWEDENNAGIILDDGQKIVADVVIGADGVRSKARELVLGYFDKPKSSGYAVYRAWFPNTDMIKDPRTKQFCENGDTFNGWIGPDVHFLFSTIKNGQDCCWVLTHRDEADIDESWSFPGKLEDVYKVLEGWDPMCKAIVEKTPSLVDWKLVYRDPLPRWISDHGRIALLGDSAHPFLPTSVQGAAQAMEDGATIAVCLKRAGSKDRIPAAVRAYQDIRYDRVRKVQKTGETTRDMWHKADWDKVKQNPESIHLPREDWIFKFDAEKHAEEVFDEVVKKFL</sequence>
<keyword evidence="4" id="KW-0560">Oxidoreductase</keyword>
<name>A0A0F4YR63_RASE3</name>
<keyword evidence="3" id="KW-0274">FAD</keyword>
<keyword evidence="2" id="KW-0285">Flavoprotein</keyword>
<dbReference type="Gene3D" id="3.50.50.60">
    <property type="entry name" value="FAD/NAD(P)-binding domain"/>
    <property type="match status" value="1"/>
</dbReference>
<dbReference type="PANTHER" id="PTHR13789:SF187">
    <property type="entry name" value="MONOOXYGENASE"/>
    <property type="match status" value="1"/>
</dbReference>
<evidence type="ECO:0000313" key="7">
    <source>
        <dbReference type="EMBL" id="KKA20595.1"/>
    </source>
</evidence>
<dbReference type="InterPro" id="IPR002938">
    <property type="entry name" value="FAD-bd"/>
</dbReference>
<keyword evidence="5 7" id="KW-0503">Monooxygenase</keyword>
<evidence type="ECO:0000256" key="3">
    <source>
        <dbReference type="ARBA" id="ARBA00022827"/>
    </source>
</evidence>
<dbReference type="SUPFAM" id="SSF51905">
    <property type="entry name" value="FAD/NAD(P)-binding domain"/>
    <property type="match status" value="1"/>
</dbReference>
<dbReference type="PANTHER" id="PTHR13789">
    <property type="entry name" value="MONOOXYGENASE"/>
    <property type="match status" value="1"/>
</dbReference>
<dbReference type="InterPro" id="IPR036188">
    <property type="entry name" value="FAD/NAD-bd_sf"/>
</dbReference>
<evidence type="ECO:0000256" key="4">
    <source>
        <dbReference type="ARBA" id="ARBA00023002"/>
    </source>
</evidence>
<gene>
    <name evidence="7" type="ORF">T310_5371</name>
</gene>
<evidence type="ECO:0000256" key="2">
    <source>
        <dbReference type="ARBA" id="ARBA00022630"/>
    </source>
</evidence>
<dbReference type="STRING" id="1408163.A0A0F4YR63"/>
<dbReference type="RefSeq" id="XP_013327207.1">
    <property type="nucleotide sequence ID" value="XM_013471753.1"/>
</dbReference>
<feature type="domain" description="FAD-binding" evidence="6">
    <location>
        <begin position="161"/>
        <end position="401"/>
    </location>
</feature>
<dbReference type="GeneID" id="25317716"/>
<evidence type="ECO:0000256" key="5">
    <source>
        <dbReference type="ARBA" id="ARBA00023033"/>
    </source>
</evidence>
<organism evidence="7 8">
    <name type="scientific">Rasamsonia emersonii (strain ATCC 16479 / CBS 393.64 / IMI 116815)</name>
    <dbReference type="NCBI Taxonomy" id="1408163"/>
    <lineage>
        <taxon>Eukaryota</taxon>
        <taxon>Fungi</taxon>
        <taxon>Dikarya</taxon>
        <taxon>Ascomycota</taxon>
        <taxon>Pezizomycotina</taxon>
        <taxon>Eurotiomycetes</taxon>
        <taxon>Eurotiomycetidae</taxon>
        <taxon>Eurotiales</taxon>
        <taxon>Trichocomaceae</taxon>
        <taxon>Rasamsonia</taxon>
    </lineage>
</organism>
<dbReference type="Proteomes" id="UP000053958">
    <property type="component" value="Unassembled WGS sequence"/>
</dbReference>
<evidence type="ECO:0000313" key="8">
    <source>
        <dbReference type="Proteomes" id="UP000053958"/>
    </source>
</evidence>
<dbReference type="OrthoDB" id="16820at2759"/>
<dbReference type="AlphaFoldDB" id="A0A0F4YR63"/>
<keyword evidence="8" id="KW-1185">Reference proteome</keyword>
<protein>
    <submittedName>
        <fullName evidence="7">MAK1-like monooxygenase</fullName>
    </submittedName>
</protein>
<proteinExistence type="inferred from homology"/>